<sequence>MHSLTNILADSKYLLLTTFRRTGQPVSTPVWVAPDGGSLAVWTVRDSGKVKRIRRSGAVELAPCDVRGVPHGPSVRGRAMTLDEPDTRRVERLLVRKYGLVARLYVRLSHRRRGRDGTVGVSITVDPR</sequence>
<dbReference type="PANTHER" id="PTHR35176:SF11">
    <property type="entry name" value="PYRIDOXAMINE 5'-PHOSPHATE OXIDASE FAMILY PROTEIN"/>
    <property type="match status" value="1"/>
</dbReference>
<reference evidence="4" key="1">
    <citation type="submission" date="2019-11" db="EMBL/GenBank/DDBJ databases">
        <title>The complete genome sequence of Saccharopolyspora sp. E2A.</title>
        <authorList>
            <person name="Zhang G."/>
        </authorList>
    </citation>
    <scope>NUCLEOTIDE SEQUENCE [LARGE SCALE GENOMIC DNA]</scope>
    <source>
        <strain evidence="4">E2A</strain>
    </source>
</reference>
<dbReference type="InterPro" id="IPR012349">
    <property type="entry name" value="Split_barrel_FMN-bd"/>
</dbReference>
<dbReference type="InterPro" id="IPR019965">
    <property type="entry name" value="PPOX_F420-dep_Rv2061_put"/>
</dbReference>
<dbReference type="NCBIfam" id="TIGR03666">
    <property type="entry name" value="Rv2061_F420"/>
    <property type="match status" value="1"/>
</dbReference>
<dbReference type="Pfam" id="PF01243">
    <property type="entry name" value="PNPOx_N"/>
    <property type="match status" value="1"/>
</dbReference>
<dbReference type="GO" id="GO:0005829">
    <property type="term" value="C:cytosol"/>
    <property type="evidence" value="ECO:0007669"/>
    <property type="project" value="TreeGrafter"/>
</dbReference>
<dbReference type="Gene3D" id="2.30.110.10">
    <property type="entry name" value="Electron Transport, Fmn-binding Protein, Chain A"/>
    <property type="match status" value="1"/>
</dbReference>
<dbReference type="GO" id="GO:0016627">
    <property type="term" value="F:oxidoreductase activity, acting on the CH-CH group of donors"/>
    <property type="evidence" value="ECO:0007669"/>
    <property type="project" value="TreeGrafter"/>
</dbReference>
<dbReference type="PANTHER" id="PTHR35176">
    <property type="entry name" value="HEME OXYGENASE HI_0854-RELATED"/>
    <property type="match status" value="1"/>
</dbReference>
<dbReference type="EMBL" id="CP045929">
    <property type="protein sequence ID" value="QGK70834.1"/>
    <property type="molecule type" value="Genomic_DNA"/>
</dbReference>
<accession>A0A5Q3QC67</accession>
<dbReference type="InterPro" id="IPR011576">
    <property type="entry name" value="Pyridox_Oxase_N"/>
</dbReference>
<dbReference type="EC" id="1.-.-.-" evidence="3"/>
<keyword evidence="4" id="KW-1185">Reference proteome</keyword>
<feature type="domain" description="Pyridoxamine 5'-phosphate oxidase N-terminal" evidence="2">
    <location>
        <begin position="7"/>
        <end position="107"/>
    </location>
</feature>
<dbReference type="RefSeq" id="WP_154077413.1">
    <property type="nucleotide sequence ID" value="NZ_CP045929.1"/>
</dbReference>
<evidence type="ECO:0000313" key="3">
    <source>
        <dbReference type="EMBL" id="QGK70834.1"/>
    </source>
</evidence>
<keyword evidence="1 3" id="KW-0560">Oxidoreductase</keyword>
<proteinExistence type="predicted"/>
<dbReference type="AlphaFoldDB" id="A0A5Q3QC67"/>
<gene>
    <name evidence="3" type="ORF">GIY23_16095</name>
</gene>
<organism evidence="3 4">
    <name type="scientific">Allosaccharopolyspora coralli</name>
    <dbReference type="NCBI Taxonomy" id="2665642"/>
    <lineage>
        <taxon>Bacteria</taxon>
        <taxon>Bacillati</taxon>
        <taxon>Actinomycetota</taxon>
        <taxon>Actinomycetes</taxon>
        <taxon>Pseudonocardiales</taxon>
        <taxon>Pseudonocardiaceae</taxon>
        <taxon>Allosaccharopolyspora</taxon>
    </lineage>
</organism>
<evidence type="ECO:0000313" key="4">
    <source>
        <dbReference type="Proteomes" id="UP000371041"/>
    </source>
</evidence>
<dbReference type="GO" id="GO:0070967">
    <property type="term" value="F:coenzyme F420 binding"/>
    <property type="evidence" value="ECO:0007669"/>
    <property type="project" value="TreeGrafter"/>
</dbReference>
<dbReference type="SUPFAM" id="SSF50475">
    <property type="entry name" value="FMN-binding split barrel"/>
    <property type="match status" value="1"/>
</dbReference>
<dbReference type="Proteomes" id="UP000371041">
    <property type="component" value="Chromosome"/>
</dbReference>
<evidence type="ECO:0000256" key="1">
    <source>
        <dbReference type="ARBA" id="ARBA00023002"/>
    </source>
</evidence>
<evidence type="ECO:0000259" key="2">
    <source>
        <dbReference type="Pfam" id="PF01243"/>
    </source>
</evidence>
<dbReference type="InterPro" id="IPR052019">
    <property type="entry name" value="F420H2_bilvrd_red/Heme_oxyg"/>
</dbReference>
<dbReference type="KEGG" id="sace:GIY23_16095"/>
<name>A0A5Q3QC67_9PSEU</name>
<protein>
    <submittedName>
        <fullName evidence="3">PPOX class F420-dependent oxidoreductase</fullName>
        <ecNumber evidence="3">1.-.-.-</ecNumber>
    </submittedName>
</protein>